<evidence type="ECO:0000313" key="4">
    <source>
        <dbReference type="Proteomes" id="UP000177263"/>
    </source>
</evidence>
<dbReference type="PROSITE" id="PS51352">
    <property type="entry name" value="THIOREDOXIN_2"/>
    <property type="match status" value="1"/>
</dbReference>
<dbReference type="AlphaFoldDB" id="A0A1F7YNS7"/>
<name>A0A1F7YNS7_9BACT</name>
<evidence type="ECO:0000313" key="3">
    <source>
        <dbReference type="EMBL" id="OGM28937.1"/>
    </source>
</evidence>
<comment type="caution">
    <text evidence="3">The sequence shown here is derived from an EMBL/GenBank/DDBJ whole genome shotgun (WGS) entry which is preliminary data.</text>
</comment>
<evidence type="ECO:0000259" key="2">
    <source>
        <dbReference type="PROSITE" id="PS51352"/>
    </source>
</evidence>
<dbReference type="STRING" id="1802500.A2801_01055"/>
<proteinExistence type="predicted"/>
<keyword evidence="1" id="KW-0472">Membrane</keyword>
<dbReference type="EMBL" id="MGGM01000022">
    <property type="protein sequence ID" value="OGM28937.1"/>
    <property type="molecule type" value="Genomic_DNA"/>
</dbReference>
<sequence length="177" mass="20197">MNNRGNSVIIILVVVLVVGVLGSILYFATRDFGSVADINTQGNNTIVADEATTDNGNNVQHNVVPNDLELAGHHYIQFNSETYEEIKNQNHILFFYANWCPTCRPADEQFRKRIRELAHEYTIVRVNYNDTDTDVDEKNLANEHGITYQHTFVLLENGKEVKRWNGGEMDELLSQIN</sequence>
<dbReference type="InterPro" id="IPR036249">
    <property type="entry name" value="Thioredoxin-like_sf"/>
</dbReference>
<feature type="domain" description="Thioredoxin" evidence="2">
    <location>
        <begin position="40"/>
        <end position="177"/>
    </location>
</feature>
<evidence type="ECO:0000256" key="1">
    <source>
        <dbReference type="SAM" id="Phobius"/>
    </source>
</evidence>
<protein>
    <recommendedName>
        <fullName evidence="2">Thioredoxin domain-containing protein</fullName>
    </recommendedName>
</protein>
<dbReference type="Gene3D" id="3.40.30.10">
    <property type="entry name" value="Glutaredoxin"/>
    <property type="match status" value="1"/>
</dbReference>
<reference evidence="3 4" key="1">
    <citation type="journal article" date="2016" name="Nat. Commun.">
        <title>Thousands of microbial genomes shed light on interconnected biogeochemical processes in an aquifer system.</title>
        <authorList>
            <person name="Anantharaman K."/>
            <person name="Brown C.T."/>
            <person name="Hug L.A."/>
            <person name="Sharon I."/>
            <person name="Castelle C.J."/>
            <person name="Probst A.J."/>
            <person name="Thomas B.C."/>
            <person name="Singh A."/>
            <person name="Wilkins M.J."/>
            <person name="Karaoz U."/>
            <person name="Brodie E.L."/>
            <person name="Williams K.H."/>
            <person name="Hubbard S.S."/>
            <person name="Banfield J.F."/>
        </authorList>
    </citation>
    <scope>NUCLEOTIDE SEQUENCE [LARGE SCALE GENOMIC DNA]</scope>
</reference>
<dbReference type="CDD" id="cd02947">
    <property type="entry name" value="TRX_family"/>
    <property type="match status" value="1"/>
</dbReference>
<keyword evidence="1" id="KW-1133">Transmembrane helix</keyword>
<dbReference type="Pfam" id="PF00085">
    <property type="entry name" value="Thioredoxin"/>
    <property type="match status" value="1"/>
</dbReference>
<accession>A0A1F7YNS7</accession>
<gene>
    <name evidence="3" type="ORF">A2801_01055</name>
</gene>
<feature type="transmembrane region" description="Helical" evidence="1">
    <location>
        <begin position="7"/>
        <end position="28"/>
    </location>
</feature>
<dbReference type="InterPro" id="IPR013766">
    <property type="entry name" value="Thioredoxin_domain"/>
</dbReference>
<dbReference type="Proteomes" id="UP000177263">
    <property type="component" value="Unassembled WGS sequence"/>
</dbReference>
<keyword evidence="1" id="KW-0812">Transmembrane</keyword>
<dbReference type="SUPFAM" id="SSF52833">
    <property type="entry name" value="Thioredoxin-like"/>
    <property type="match status" value="1"/>
</dbReference>
<organism evidence="3 4">
    <name type="scientific">Candidatus Woesebacteria bacterium RIFCSPHIGHO2_01_FULL_41_10</name>
    <dbReference type="NCBI Taxonomy" id="1802500"/>
    <lineage>
        <taxon>Bacteria</taxon>
        <taxon>Candidatus Woeseibacteriota</taxon>
    </lineage>
</organism>